<evidence type="ECO:0000313" key="3">
    <source>
        <dbReference type="Proteomes" id="UP000823598"/>
    </source>
</evidence>
<protein>
    <submittedName>
        <fullName evidence="2">Leucine-rich repeat domain-containing protein</fullName>
    </submittedName>
</protein>
<organism evidence="2 3">
    <name type="scientific">Candidatus Limisoma faecipullorum</name>
    <dbReference type="NCBI Taxonomy" id="2840854"/>
    <lineage>
        <taxon>Bacteria</taxon>
        <taxon>Pseudomonadati</taxon>
        <taxon>Bacteroidota</taxon>
        <taxon>Bacteroidia</taxon>
        <taxon>Bacteroidales</taxon>
        <taxon>Candidatus Limisoma</taxon>
    </lineage>
</organism>
<dbReference type="InterPro" id="IPR032675">
    <property type="entry name" value="LRR_dom_sf"/>
</dbReference>
<dbReference type="InterPro" id="IPR053139">
    <property type="entry name" value="Surface_bspA-like"/>
</dbReference>
<comment type="caution">
    <text evidence="2">The sequence shown here is derived from an EMBL/GenBank/DDBJ whole genome shotgun (WGS) entry which is preliminary data.</text>
</comment>
<dbReference type="AlphaFoldDB" id="A0A9D9NJX8"/>
<sequence length="470" mass="50138">MRISRRFCAAVVLLFAAQAVYSLNNVSGKLQENLSGQDVAAIVSLDVDGTMDARDFLFILTEMPELSSVDLSGVEITEYSSGESLFGNYVGFEAGELPAFCFSGKKLQSVILPQSLRAIGEGAFSGCSQLRGVVLPASVERVGDMAFSGCSALVSVEGAEGLESVGEYSFSKCRSLVSVEMPSLAMVGSHAFHMCESLASFSFPAALTVIGEGAFMGTALESVDLSACGSLDVIGAWAFADNDRLAEVVLPSGLESLGDGAFFYNVSLGKVVLPQGLVRINDFTFTGGKLMDDSGFLPASLKEIGDYALSDWRSLTEIIIPENVEYIGTGAFRNQNALYKVEAMPVEPPALGEDVWENVDKSTVKLVVPENSEVAYRAADQWKDFFNAASAVNSVESDIKAIVNGNILTLTSGVVIREASLYDLNGILLSVDNSPAETVDFYLGGYGGNVYIVRCVLDNDKVELLKIVRD</sequence>
<accession>A0A9D9NJX8</accession>
<dbReference type="SUPFAM" id="SSF52058">
    <property type="entry name" value="L domain-like"/>
    <property type="match status" value="1"/>
</dbReference>
<feature type="chain" id="PRO_5039570992" evidence="1">
    <location>
        <begin position="23"/>
        <end position="470"/>
    </location>
</feature>
<dbReference type="Gene3D" id="3.80.10.10">
    <property type="entry name" value="Ribonuclease Inhibitor"/>
    <property type="match status" value="2"/>
</dbReference>
<dbReference type="Proteomes" id="UP000823598">
    <property type="component" value="Unassembled WGS sequence"/>
</dbReference>
<dbReference type="Pfam" id="PF13306">
    <property type="entry name" value="LRR_5"/>
    <property type="match status" value="2"/>
</dbReference>
<evidence type="ECO:0000313" key="2">
    <source>
        <dbReference type="EMBL" id="MBO8476165.1"/>
    </source>
</evidence>
<gene>
    <name evidence="2" type="ORF">IAB88_04155</name>
</gene>
<evidence type="ECO:0000256" key="1">
    <source>
        <dbReference type="SAM" id="SignalP"/>
    </source>
</evidence>
<feature type="signal peptide" evidence="1">
    <location>
        <begin position="1"/>
        <end position="22"/>
    </location>
</feature>
<reference evidence="2" key="2">
    <citation type="journal article" date="2021" name="PeerJ">
        <title>Extensive microbial diversity within the chicken gut microbiome revealed by metagenomics and culture.</title>
        <authorList>
            <person name="Gilroy R."/>
            <person name="Ravi A."/>
            <person name="Getino M."/>
            <person name="Pursley I."/>
            <person name="Horton D.L."/>
            <person name="Alikhan N.F."/>
            <person name="Baker D."/>
            <person name="Gharbi K."/>
            <person name="Hall N."/>
            <person name="Watson M."/>
            <person name="Adriaenssens E.M."/>
            <person name="Foster-Nyarko E."/>
            <person name="Jarju S."/>
            <person name="Secka A."/>
            <person name="Antonio M."/>
            <person name="Oren A."/>
            <person name="Chaudhuri R.R."/>
            <person name="La Ragione R."/>
            <person name="Hildebrand F."/>
            <person name="Pallen M.J."/>
        </authorList>
    </citation>
    <scope>NUCLEOTIDE SEQUENCE</scope>
    <source>
        <strain evidence="2">6919</strain>
    </source>
</reference>
<dbReference type="PANTHER" id="PTHR45661:SF3">
    <property type="entry name" value="IG-LIKE DOMAIN-CONTAINING PROTEIN"/>
    <property type="match status" value="1"/>
</dbReference>
<dbReference type="PANTHER" id="PTHR45661">
    <property type="entry name" value="SURFACE ANTIGEN"/>
    <property type="match status" value="1"/>
</dbReference>
<keyword evidence="1" id="KW-0732">Signal</keyword>
<proteinExistence type="predicted"/>
<dbReference type="EMBL" id="JADIMC010000048">
    <property type="protein sequence ID" value="MBO8476165.1"/>
    <property type="molecule type" value="Genomic_DNA"/>
</dbReference>
<reference evidence="2" key="1">
    <citation type="submission" date="2020-10" db="EMBL/GenBank/DDBJ databases">
        <authorList>
            <person name="Gilroy R."/>
        </authorList>
    </citation>
    <scope>NUCLEOTIDE SEQUENCE</scope>
    <source>
        <strain evidence="2">6919</strain>
    </source>
</reference>
<dbReference type="InterPro" id="IPR026906">
    <property type="entry name" value="LRR_5"/>
</dbReference>
<name>A0A9D9NJX8_9BACT</name>